<protein>
    <submittedName>
        <fullName evidence="4">HAD family hydrolase</fullName>
    </submittedName>
</protein>
<keyword evidence="3" id="KW-0460">Magnesium</keyword>
<dbReference type="Proteomes" id="UP001056381">
    <property type="component" value="Chromosome"/>
</dbReference>
<dbReference type="GO" id="GO:0016787">
    <property type="term" value="F:hydrolase activity"/>
    <property type="evidence" value="ECO:0007669"/>
    <property type="project" value="UniProtKB-KW"/>
</dbReference>
<dbReference type="AlphaFoldDB" id="A0A9Q8TYE6"/>
<dbReference type="InterPro" id="IPR006439">
    <property type="entry name" value="HAD-SF_hydro_IA"/>
</dbReference>
<dbReference type="EMBL" id="CP097966">
    <property type="protein sequence ID" value="URQ63219.1"/>
    <property type="molecule type" value="Genomic_DNA"/>
</dbReference>
<name>A0A9Q8TYE6_9GAMM</name>
<dbReference type="InterPro" id="IPR051400">
    <property type="entry name" value="HAD-like_hydrolase"/>
</dbReference>
<dbReference type="InterPro" id="IPR036412">
    <property type="entry name" value="HAD-like_sf"/>
</dbReference>
<dbReference type="SUPFAM" id="SSF56784">
    <property type="entry name" value="HAD-like"/>
    <property type="match status" value="1"/>
</dbReference>
<organism evidence="4 5">
    <name type="scientific">SAR86 cluster bacterium</name>
    <dbReference type="NCBI Taxonomy" id="2030880"/>
    <lineage>
        <taxon>Bacteria</taxon>
        <taxon>Pseudomonadati</taxon>
        <taxon>Pseudomonadota</taxon>
        <taxon>Gammaproteobacteria</taxon>
        <taxon>SAR86 cluster</taxon>
    </lineage>
</organism>
<sequence length="242" mass="28377">MLRKKIKLITLDLDNTVWPNNKVIVEAEKAMWDFVFTKYPEIHHDYDDKRISEIRVTLVEKNPNLKFDLTTFRKEIIKHILQEIGADESEATYYSNEAFNEFFKSRNKVQLYKDAKIIIERLFRKTKVASLSNGNADLKIIGIDHIFDFSINSNDVQSNKPSPDHFLKALELTKCEADEVIHIGDCPINDVGGARNCNFNTIWFNSEGKRWTEIFPCELQAKNWKEVYNLINKNYILERENV</sequence>
<dbReference type="NCBIfam" id="TIGR01509">
    <property type="entry name" value="HAD-SF-IA-v3"/>
    <property type="match status" value="1"/>
</dbReference>
<dbReference type="GO" id="GO:0009231">
    <property type="term" value="P:riboflavin biosynthetic process"/>
    <property type="evidence" value="ECO:0007669"/>
    <property type="project" value="TreeGrafter"/>
</dbReference>
<evidence type="ECO:0000256" key="2">
    <source>
        <dbReference type="ARBA" id="ARBA00022801"/>
    </source>
</evidence>
<reference evidence="4" key="1">
    <citation type="submission" date="2022-05" db="EMBL/GenBank/DDBJ databases">
        <title>Single-amplified genomics reveal most streamlined microbe among free-living bacteria.</title>
        <authorList>
            <person name="Roda-Garcia J."/>
            <person name="Haro-Moreno J.M."/>
            <person name="Rodriguez-Valera F."/>
            <person name="Almagro-Moreno S."/>
            <person name="Lopez-Perez M."/>
        </authorList>
    </citation>
    <scope>NUCLEOTIDE SEQUENCE</scope>
    <source>
        <strain evidence="4">TMED112-D2-2</strain>
    </source>
</reference>
<keyword evidence="5" id="KW-1185">Reference proteome</keyword>
<gene>
    <name evidence="4" type="ORF">M9B40_00185</name>
</gene>
<dbReference type="SFLD" id="SFLDG01129">
    <property type="entry name" value="C1.5:_HAD__Beta-PGM__Phosphata"/>
    <property type="match status" value="1"/>
</dbReference>
<proteinExistence type="predicted"/>
<dbReference type="PANTHER" id="PTHR46470">
    <property type="entry name" value="N-ACYLNEURAMINATE-9-PHOSPHATASE"/>
    <property type="match status" value="1"/>
</dbReference>
<dbReference type="InterPro" id="IPR023214">
    <property type="entry name" value="HAD_sf"/>
</dbReference>
<dbReference type="NCBIfam" id="TIGR01549">
    <property type="entry name" value="HAD-SF-IA-v1"/>
    <property type="match status" value="1"/>
</dbReference>
<dbReference type="Pfam" id="PF00702">
    <property type="entry name" value="Hydrolase"/>
    <property type="match status" value="1"/>
</dbReference>
<dbReference type="Gene3D" id="1.20.120.1600">
    <property type="match status" value="1"/>
</dbReference>
<accession>A0A9Q8TYE6</accession>
<evidence type="ECO:0000256" key="1">
    <source>
        <dbReference type="ARBA" id="ARBA00001946"/>
    </source>
</evidence>
<evidence type="ECO:0000313" key="4">
    <source>
        <dbReference type="EMBL" id="URQ63219.1"/>
    </source>
</evidence>
<dbReference type="PRINTS" id="PR00413">
    <property type="entry name" value="HADHALOGNASE"/>
</dbReference>
<comment type="cofactor">
    <cofactor evidence="1">
        <name>Mg(2+)</name>
        <dbReference type="ChEBI" id="CHEBI:18420"/>
    </cofactor>
</comment>
<evidence type="ECO:0000313" key="5">
    <source>
        <dbReference type="Proteomes" id="UP001056381"/>
    </source>
</evidence>
<dbReference type="Gene3D" id="3.40.50.1000">
    <property type="entry name" value="HAD superfamily/HAD-like"/>
    <property type="match status" value="1"/>
</dbReference>
<dbReference type="PANTHER" id="PTHR46470:SF4">
    <property type="entry name" value="5-AMINO-6-(5-PHOSPHO-D-RIBITYLAMINO)URACIL PHOSPHATASE YIGB"/>
    <property type="match status" value="1"/>
</dbReference>
<evidence type="ECO:0000256" key="3">
    <source>
        <dbReference type="ARBA" id="ARBA00022842"/>
    </source>
</evidence>
<keyword evidence="2 4" id="KW-0378">Hydrolase</keyword>
<dbReference type="SFLD" id="SFLDS00003">
    <property type="entry name" value="Haloacid_Dehalogenase"/>
    <property type="match status" value="1"/>
</dbReference>